<dbReference type="Proteomes" id="UP000319209">
    <property type="component" value="Chromosome"/>
</dbReference>
<evidence type="ECO:0000313" key="1">
    <source>
        <dbReference type="EMBL" id="QDO94297.1"/>
    </source>
</evidence>
<dbReference type="AlphaFoldDB" id="A0A516GRZ9"/>
<evidence type="ECO:0000313" key="2">
    <source>
        <dbReference type="Proteomes" id="UP000319209"/>
    </source>
</evidence>
<proteinExistence type="predicted"/>
<gene>
    <name evidence="1" type="ORF">FNB79_10065</name>
</gene>
<dbReference type="RefSeq" id="WP_143381182.1">
    <property type="nucleotide sequence ID" value="NZ_CP041637.1"/>
</dbReference>
<reference evidence="1 2" key="1">
    <citation type="submission" date="2019-07" db="EMBL/GenBank/DDBJ databases">
        <title>Genome sequencing for Formosa sp. PS13.</title>
        <authorList>
            <person name="Park S.-J."/>
        </authorList>
    </citation>
    <scope>NUCLEOTIDE SEQUENCE [LARGE SCALE GENOMIC DNA]</scope>
    <source>
        <strain evidence="1 2">PS13</strain>
    </source>
</reference>
<organism evidence="1 2">
    <name type="scientific">Formosa sediminum</name>
    <dbReference type="NCBI Taxonomy" id="2594004"/>
    <lineage>
        <taxon>Bacteria</taxon>
        <taxon>Pseudomonadati</taxon>
        <taxon>Bacteroidota</taxon>
        <taxon>Flavobacteriia</taxon>
        <taxon>Flavobacteriales</taxon>
        <taxon>Flavobacteriaceae</taxon>
        <taxon>Formosa</taxon>
    </lineage>
</organism>
<dbReference type="Pfam" id="PF16153">
    <property type="entry name" value="DUF4861"/>
    <property type="match status" value="1"/>
</dbReference>
<dbReference type="OrthoDB" id="9800230at2"/>
<accession>A0A516GRZ9</accession>
<sequence>MKDKFIYTCIAISILCTSCDTEKKENRLFTVKNTLELSRSFETVEISKSEIELEAGENFEDLSIQDVETKTILVSQFVDEDQDGVSDVLLFQPELDPKSEKQFALVKSNTSTTQDTIAYCYSRFVPERTDDYTWENNKVAFRTYGPQAQKMIEDSIPGGTLSSGIDAWLKKVEYPIIDKWYAKNAKNPGAYHIDHGEGLDNFHVGSSRGVGGSAVKIDTSYYISKNFTDWKRISTGPIRTSFVLDYADWDAAGQTISEEKHISLDYGNNLSRFEIHVSGTDELSVGLTLHDNEGTITETVSEGWISYWESNYFNSELGTAVVAPKGVMQSSEYYVTSMKDRSNLYAQLKVNDNKVVYYAGFAWKESQQYPTKASWETYLREFSQKINTPLEVTFNK</sequence>
<keyword evidence="2" id="KW-1185">Reference proteome</keyword>
<dbReference type="KEGG" id="fop:FNB79_10065"/>
<name>A0A516GRZ9_9FLAO</name>
<dbReference type="EMBL" id="CP041637">
    <property type="protein sequence ID" value="QDO94297.1"/>
    <property type="molecule type" value="Genomic_DNA"/>
</dbReference>
<dbReference type="InterPro" id="IPR032342">
    <property type="entry name" value="DUF4861"/>
</dbReference>
<protein>
    <submittedName>
        <fullName evidence="1">DUF4861 domain-containing protein</fullName>
    </submittedName>
</protein>